<organism evidence="1 2">
    <name type="scientific">Paenibacillus arenilitoris</name>
    <dbReference type="NCBI Taxonomy" id="2772299"/>
    <lineage>
        <taxon>Bacteria</taxon>
        <taxon>Bacillati</taxon>
        <taxon>Bacillota</taxon>
        <taxon>Bacilli</taxon>
        <taxon>Bacillales</taxon>
        <taxon>Paenibacillaceae</taxon>
        <taxon>Paenibacillus</taxon>
    </lineage>
</organism>
<proteinExistence type="predicted"/>
<name>A0A927CRI1_9BACL</name>
<sequence>MADRRLIGIMVASKTGRRKILKLYQRYCACDAVLFAFTPADIRWKNQHIVGLQLSGGSWREKAFPFPDAVYNQCYNKSAAAFRPLIDKIGIGNCFNAINRLNKWEVYQLLSQSELKAFLPDAFLCDEEKLLALVKQHRLLYLKPFYGNKGNGVYRIERMDNGDIHLSEHSVAPAYICRNDEQFRNRIAGLADLKDCLVQRGIRLSRAEGRYFDSRALVQKNIRGEWSLSALACRTAYENYFNTSIVKDVYAAEELFSTLYSANEKLELMRSMETISLAAANMMDNHLGLFGELSVDFAIDADQRLWIIELNGKPQKMIYNQIRNVKHKHRVYSRPIEYAYYLAGYGRG</sequence>
<dbReference type="InterPro" id="IPR026838">
    <property type="entry name" value="YheC/D"/>
</dbReference>
<protein>
    <submittedName>
        <fullName evidence="1">YheC/YheD family protein</fullName>
    </submittedName>
</protein>
<dbReference type="Pfam" id="PF14398">
    <property type="entry name" value="ATPgrasp_YheCD"/>
    <property type="match status" value="1"/>
</dbReference>
<keyword evidence="2" id="KW-1185">Reference proteome</keyword>
<gene>
    <name evidence="1" type="ORF">IDH41_18605</name>
</gene>
<dbReference type="AlphaFoldDB" id="A0A927CRI1"/>
<accession>A0A927CRI1</accession>
<dbReference type="EMBL" id="JACXIY010000022">
    <property type="protein sequence ID" value="MBD2870596.1"/>
    <property type="molecule type" value="Genomic_DNA"/>
</dbReference>
<reference evidence="1" key="1">
    <citation type="submission" date="2020-09" db="EMBL/GenBank/DDBJ databases">
        <title>A novel bacterium of genus Paenibacillus, isolated from South China Sea.</title>
        <authorList>
            <person name="Huang H."/>
            <person name="Mo K."/>
            <person name="Hu Y."/>
        </authorList>
    </citation>
    <scope>NUCLEOTIDE SEQUENCE</scope>
    <source>
        <strain evidence="1">IB182493</strain>
    </source>
</reference>
<dbReference type="Proteomes" id="UP000632125">
    <property type="component" value="Unassembled WGS sequence"/>
</dbReference>
<evidence type="ECO:0000313" key="2">
    <source>
        <dbReference type="Proteomes" id="UP000632125"/>
    </source>
</evidence>
<dbReference type="SUPFAM" id="SSF56059">
    <property type="entry name" value="Glutathione synthetase ATP-binding domain-like"/>
    <property type="match status" value="1"/>
</dbReference>
<evidence type="ECO:0000313" key="1">
    <source>
        <dbReference type="EMBL" id="MBD2870596.1"/>
    </source>
</evidence>
<dbReference type="RefSeq" id="WP_190863654.1">
    <property type="nucleotide sequence ID" value="NZ_JACXIY010000022.1"/>
</dbReference>
<comment type="caution">
    <text evidence="1">The sequence shown here is derived from an EMBL/GenBank/DDBJ whole genome shotgun (WGS) entry which is preliminary data.</text>
</comment>